<evidence type="ECO:0000313" key="3">
    <source>
        <dbReference type="Proteomes" id="UP000257109"/>
    </source>
</evidence>
<dbReference type="OrthoDB" id="1736143at2759"/>
<gene>
    <name evidence="2" type="ORF">CR513_37746</name>
</gene>
<dbReference type="PANTHER" id="PTHR33240:SF15">
    <property type="entry name" value="GAG-PRO-LIKE PROTEIN"/>
    <property type="match status" value="1"/>
</dbReference>
<proteinExistence type="predicted"/>
<evidence type="ECO:0000313" key="2">
    <source>
        <dbReference type="EMBL" id="RDX81556.1"/>
    </source>
</evidence>
<reference evidence="2" key="1">
    <citation type="submission" date="2018-05" db="EMBL/GenBank/DDBJ databases">
        <title>Draft genome of Mucuna pruriens seed.</title>
        <authorList>
            <person name="Nnadi N.E."/>
            <person name="Vos R."/>
            <person name="Hasami M.H."/>
            <person name="Devisetty U.K."/>
            <person name="Aguiy J.C."/>
        </authorList>
    </citation>
    <scope>NUCLEOTIDE SEQUENCE [LARGE SCALE GENOMIC DNA]</scope>
    <source>
        <strain evidence="2">JCA_2017</strain>
    </source>
</reference>
<feature type="region of interest" description="Disordered" evidence="1">
    <location>
        <begin position="104"/>
        <end position="134"/>
    </location>
</feature>
<comment type="caution">
    <text evidence="2">The sequence shown here is derived from an EMBL/GenBank/DDBJ whole genome shotgun (WGS) entry which is preliminary data.</text>
</comment>
<dbReference type="PANTHER" id="PTHR33240">
    <property type="entry name" value="OS08G0508500 PROTEIN"/>
    <property type="match status" value="1"/>
</dbReference>
<dbReference type="EMBL" id="QJKJ01007899">
    <property type="protein sequence ID" value="RDX81556.1"/>
    <property type="molecule type" value="Genomic_DNA"/>
</dbReference>
<name>A0A371FTC9_MUCPR</name>
<dbReference type="Proteomes" id="UP000257109">
    <property type="component" value="Unassembled WGS sequence"/>
</dbReference>
<sequence length="208" mass="23633">MEVMREITLPIRVSPIVFNITFQVMDIHPAYSCLLGRPWIHVAGAVPSSLHQRVKFVNDHQVIKVMGEKEQVISTPTPEEYIEGDEEALETSFQLLEIAGVARSGSRDTTPTSAEDVALQSHDQGRISARQGIRPPSKWYTSPNLYTKKHRQIRTRLSRGQPRGEPILGQYFIRESIAMIGDEPTCQMGWEYVTKEELMNWTVEALLD</sequence>
<dbReference type="AlphaFoldDB" id="A0A371FTC9"/>
<dbReference type="STRING" id="157652.A0A371FTC9"/>
<evidence type="ECO:0000256" key="1">
    <source>
        <dbReference type="SAM" id="MobiDB-lite"/>
    </source>
</evidence>
<feature type="non-terminal residue" evidence="2">
    <location>
        <position position="1"/>
    </location>
</feature>
<organism evidence="2 3">
    <name type="scientific">Mucuna pruriens</name>
    <name type="common">Velvet bean</name>
    <name type="synonym">Dolichos pruriens</name>
    <dbReference type="NCBI Taxonomy" id="157652"/>
    <lineage>
        <taxon>Eukaryota</taxon>
        <taxon>Viridiplantae</taxon>
        <taxon>Streptophyta</taxon>
        <taxon>Embryophyta</taxon>
        <taxon>Tracheophyta</taxon>
        <taxon>Spermatophyta</taxon>
        <taxon>Magnoliopsida</taxon>
        <taxon>eudicotyledons</taxon>
        <taxon>Gunneridae</taxon>
        <taxon>Pentapetalae</taxon>
        <taxon>rosids</taxon>
        <taxon>fabids</taxon>
        <taxon>Fabales</taxon>
        <taxon>Fabaceae</taxon>
        <taxon>Papilionoideae</taxon>
        <taxon>50 kb inversion clade</taxon>
        <taxon>NPAAA clade</taxon>
        <taxon>indigoferoid/millettioid clade</taxon>
        <taxon>Phaseoleae</taxon>
        <taxon>Mucuna</taxon>
    </lineage>
</organism>
<keyword evidence="3" id="KW-1185">Reference proteome</keyword>
<accession>A0A371FTC9</accession>
<protein>
    <submittedName>
        <fullName evidence="2">Uncharacterized protein</fullName>
    </submittedName>
</protein>